<feature type="binding site" evidence="3">
    <location>
        <begin position="19"/>
        <end position="28"/>
    </location>
    <ligand>
        <name>substrate</name>
    </ligand>
</feature>
<dbReference type="STRING" id="455.Ljam_2321"/>
<comment type="catalytic activity">
    <reaction evidence="3">
        <text>N(2)-succinyl-L-arginine + 2 H2O + 2 H(+) = N(2)-succinyl-L-ornithine + 2 NH4(+) + CO2</text>
        <dbReference type="Rhea" id="RHEA:19533"/>
        <dbReference type="ChEBI" id="CHEBI:15377"/>
        <dbReference type="ChEBI" id="CHEBI:15378"/>
        <dbReference type="ChEBI" id="CHEBI:16526"/>
        <dbReference type="ChEBI" id="CHEBI:28938"/>
        <dbReference type="ChEBI" id="CHEBI:58241"/>
        <dbReference type="ChEBI" id="CHEBI:58514"/>
        <dbReference type="EC" id="3.5.3.23"/>
    </reaction>
</comment>
<evidence type="ECO:0000256" key="2">
    <source>
        <dbReference type="ARBA" id="ARBA00022801"/>
    </source>
</evidence>
<dbReference type="GO" id="GO:0019545">
    <property type="term" value="P:L-arginine catabolic process to succinate"/>
    <property type="evidence" value="ECO:0007669"/>
    <property type="project" value="UniProtKB-UniRule"/>
</dbReference>
<keyword evidence="8" id="KW-1185">Reference proteome</keyword>
<evidence type="ECO:0000313" key="7">
    <source>
        <dbReference type="Proteomes" id="UP000054715"/>
    </source>
</evidence>
<dbReference type="OrthoDB" id="248552at2"/>
<keyword evidence="2 3" id="KW-0378">Hydrolase</keyword>
<dbReference type="PANTHER" id="PTHR30420:SF2">
    <property type="entry name" value="N-SUCCINYLARGININE DIHYDROLASE"/>
    <property type="match status" value="1"/>
</dbReference>
<comment type="caution">
    <text evidence="5">The sequence shown here is derived from an EMBL/GenBank/DDBJ whole genome shotgun (WGS) entry which is preliminary data.</text>
</comment>
<keyword evidence="1 3" id="KW-0056">Arginine metabolism</keyword>
<dbReference type="NCBIfam" id="NF009789">
    <property type="entry name" value="PRK13281.1"/>
    <property type="match status" value="1"/>
</dbReference>
<feature type="active site" description="Nucleophile" evidence="3">
    <location>
        <position position="376"/>
    </location>
</feature>
<evidence type="ECO:0000256" key="3">
    <source>
        <dbReference type="HAMAP-Rule" id="MF_01172"/>
    </source>
</evidence>
<dbReference type="SUPFAM" id="SSF55909">
    <property type="entry name" value="Pentein"/>
    <property type="match status" value="1"/>
</dbReference>
<dbReference type="Pfam" id="PF04996">
    <property type="entry name" value="AstB"/>
    <property type="match status" value="1"/>
</dbReference>
<dbReference type="AlphaFoldDB" id="A0A0W0UJN8"/>
<dbReference type="Proteomes" id="UP000093336">
    <property type="component" value="Unassembled WGS sequence"/>
</dbReference>
<feature type="binding site" evidence="3">
    <location>
        <position position="216"/>
    </location>
    <ligand>
        <name>substrate</name>
    </ligand>
</feature>
<dbReference type="GO" id="GO:0009015">
    <property type="term" value="F:N-succinylarginine dihydrolase activity"/>
    <property type="evidence" value="ECO:0007669"/>
    <property type="project" value="UniProtKB-UniRule"/>
</dbReference>
<feature type="binding site" evidence="3">
    <location>
        <begin position="137"/>
        <end position="138"/>
    </location>
    <ligand>
        <name>substrate</name>
    </ligand>
</feature>
<dbReference type="InterPro" id="IPR037031">
    <property type="entry name" value="AstB_sf"/>
</dbReference>
<dbReference type="UniPathway" id="UPA00185">
    <property type="reaction ID" value="UER00280"/>
</dbReference>
<proteinExistence type="inferred from homology"/>
<name>A0A0W0UJN8_9GAMM</name>
<dbReference type="GO" id="GO:0019544">
    <property type="term" value="P:L-arginine catabolic process to L-glutamate"/>
    <property type="evidence" value="ECO:0007669"/>
    <property type="project" value="UniProtKB-UniRule"/>
</dbReference>
<organism evidence="5 7">
    <name type="scientific">Legionella jamestowniensis</name>
    <dbReference type="NCBI Taxonomy" id="455"/>
    <lineage>
        <taxon>Bacteria</taxon>
        <taxon>Pseudomonadati</taxon>
        <taxon>Pseudomonadota</taxon>
        <taxon>Gammaproteobacteria</taxon>
        <taxon>Legionellales</taxon>
        <taxon>Legionellaceae</taxon>
        <taxon>Legionella</taxon>
    </lineage>
</organism>
<gene>
    <name evidence="3 5" type="primary">astB</name>
    <name evidence="6" type="ORF">A8135_14270</name>
    <name evidence="5" type="ORF">Ljam_2321</name>
</gene>
<protein>
    <recommendedName>
        <fullName evidence="3 4">N-succinylarginine dihydrolase</fullName>
        <ecNumber evidence="3 4">3.5.3.23</ecNumber>
    </recommendedName>
</protein>
<evidence type="ECO:0000313" key="5">
    <source>
        <dbReference type="EMBL" id="KTD08126.1"/>
    </source>
</evidence>
<sequence>MAVFELNMDGLVGPTHHYAGLAAGNLASTNNALSLSNPQVAALQGLAKMRLLHGLGLKQAVLPPHQRPNLHLLYQLGFNGSAAQQIAKAHQNAPELLSACYSASNMWTANAATVSASLDTDDRRVHFTAANLISNLHRHQEADFSHYLLKYLFSNDRYFQHHPLLPKSTTTGDEGAANHNRLCKNHSSPGVNLFVYGKKGLTTTMTSQEPEKYPARHTLEASQAVVRAHQLDPQRVIFACQNPTAIDQGVFHNDVIGVVNESVLLVHEEAWLQQATIFQEIQRKTDFPVTIIEIKREQLTVTEAVNTYLFNSQLITLPDSSTTQTRMALIAPIECQINERAKTVIDELIADNSNPIVDVHFLDLKQSMRNGGGPACLRLRVPLNENELQAMHQAILINEKLLNELEAWVKRHYRSQLHANDLADPSLVNESLTALDELTRILTLGSIYPFQRETNR</sequence>
<evidence type="ECO:0000313" key="8">
    <source>
        <dbReference type="Proteomes" id="UP000093336"/>
    </source>
</evidence>
<feature type="binding site" evidence="3">
    <location>
        <position position="370"/>
    </location>
    <ligand>
        <name>substrate</name>
    </ligand>
</feature>
<dbReference type="EMBL" id="LYOZ01000035">
    <property type="protein sequence ID" value="OCH97489.1"/>
    <property type="molecule type" value="Genomic_DNA"/>
</dbReference>
<dbReference type="HAMAP" id="MF_01172">
    <property type="entry name" value="AstB"/>
    <property type="match status" value="1"/>
</dbReference>
<comment type="similarity">
    <text evidence="3">Belongs to the succinylarginine dihydrolase family.</text>
</comment>
<dbReference type="RefSeq" id="WP_058450182.1">
    <property type="nucleotide sequence ID" value="NZ_CAAAJF010000017.1"/>
</dbReference>
<feature type="binding site" evidence="3">
    <location>
        <position position="254"/>
    </location>
    <ligand>
        <name>substrate</name>
    </ligand>
</feature>
<dbReference type="PANTHER" id="PTHR30420">
    <property type="entry name" value="N-SUCCINYLARGININE DIHYDROLASE"/>
    <property type="match status" value="1"/>
</dbReference>
<dbReference type="InterPro" id="IPR007079">
    <property type="entry name" value="SuccinylArg_d-Hdrlase_AstB"/>
</dbReference>
<evidence type="ECO:0000313" key="6">
    <source>
        <dbReference type="EMBL" id="OCH97489.1"/>
    </source>
</evidence>
<feature type="active site" evidence="3">
    <location>
        <position position="252"/>
    </location>
</feature>
<feature type="active site" evidence="3">
    <location>
        <position position="174"/>
    </location>
</feature>
<dbReference type="EMBL" id="LNYG01000013">
    <property type="protein sequence ID" value="KTD08126.1"/>
    <property type="molecule type" value="Genomic_DNA"/>
</dbReference>
<comment type="function">
    <text evidence="3">Catalyzes the hydrolysis of N(2)-succinylarginine into N(2)-succinylornithine, ammonia and CO(2).</text>
</comment>
<accession>A0A0W0UJN8</accession>
<dbReference type="PATRIC" id="fig|455.5.peg.2443"/>
<dbReference type="Proteomes" id="UP000054715">
    <property type="component" value="Unassembled WGS sequence"/>
</dbReference>
<evidence type="ECO:0000256" key="4">
    <source>
        <dbReference type="NCBIfam" id="TIGR03241"/>
    </source>
</evidence>
<comment type="pathway">
    <text evidence="3">Amino-acid degradation; L-arginine degradation via AST pathway; L-glutamate and succinate from L-arginine: step 2/5.</text>
</comment>
<reference evidence="6 8" key="2">
    <citation type="submission" date="2016-05" db="EMBL/GenBank/DDBJ databases">
        <authorList>
            <person name="Prochazka B."/>
            <person name="Indra A."/>
            <person name="Hasenberger P."/>
            <person name="Blaschitz M."/>
            <person name="Wagner L."/>
            <person name="Wewalka G."/>
            <person name="Sorschag S."/>
            <person name="Schmid D."/>
            <person name="Ruppitsch W."/>
        </authorList>
    </citation>
    <scope>NUCLEOTIDE SEQUENCE [LARGE SCALE GENOMIC DNA]</scope>
    <source>
        <strain evidence="6 8">974010_12</strain>
    </source>
</reference>
<reference evidence="5 7" key="1">
    <citation type="submission" date="2015-11" db="EMBL/GenBank/DDBJ databases">
        <title>Genomic analysis of 38 Legionella species identifies large and diverse effector repertoires.</title>
        <authorList>
            <person name="Burstein D."/>
            <person name="Amaro F."/>
            <person name="Zusman T."/>
            <person name="Lifshitz Z."/>
            <person name="Cohen O."/>
            <person name="Gilbert J.A."/>
            <person name="Pupko T."/>
            <person name="Shuman H.A."/>
            <person name="Segal G."/>
        </authorList>
    </citation>
    <scope>NUCLEOTIDE SEQUENCE [LARGE SCALE GENOMIC DNA]</scope>
    <source>
        <strain evidence="5 7">JA-26-G1-E2</strain>
    </source>
</reference>
<evidence type="ECO:0000256" key="1">
    <source>
        <dbReference type="ARBA" id="ARBA00022503"/>
    </source>
</evidence>
<comment type="subunit">
    <text evidence="3">Homodimer.</text>
</comment>
<dbReference type="EC" id="3.5.3.23" evidence="3 4"/>
<feature type="binding site" evidence="3">
    <location>
        <position position="110"/>
    </location>
    <ligand>
        <name>substrate</name>
    </ligand>
</feature>
<dbReference type="NCBIfam" id="TIGR03241">
    <property type="entry name" value="arg_catab_astB"/>
    <property type="match status" value="1"/>
</dbReference>
<dbReference type="Gene3D" id="3.75.10.20">
    <property type="entry name" value="Succinylarginine dihydrolase"/>
    <property type="match status" value="1"/>
</dbReference>